<evidence type="ECO:0000256" key="1">
    <source>
        <dbReference type="SAM" id="MobiDB-lite"/>
    </source>
</evidence>
<keyword evidence="3" id="KW-1185">Reference proteome</keyword>
<evidence type="ECO:0000313" key="3">
    <source>
        <dbReference type="Proteomes" id="UP000029964"/>
    </source>
</evidence>
<organism evidence="2 3">
    <name type="scientific">Hapsidospora chrysogenum (strain ATCC 11550 / CBS 779.69 / DSM 880 / IAM 14645 / JCM 23072 / IMI 49137)</name>
    <name type="common">Acremonium chrysogenum</name>
    <dbReference type="NCBI Taxonomy" id="857340"/>
    <lineage>
        <taxon>Eukaryota</taxon>
        <taxon>Fungi</taxon>
        <taxon>Dikarya</taxon>
        <taxon>Ascomycota</taxon>
        <taxon>Pezizomycotina</taxon>
        <taxon>Sordariomycetes</taxon>
        <taxon>Hypocreomycetidae</taxon>
        <taxon>Hypocreales</taxon>
        <taxon>Bionectriaceae</taxon>
        <taxon>Hapsidospora</taxon>
    </lineage>
</organism>
<sequence length="100" mass="10902">MASPRSAAWDPGRKNQRDSNKTTPSLHGLCKVGDWKTRFGRRRYAQGTRNARNSCKLTIFWEPAGSSLGTGKRQTTAACRDSGSRAGLCDSALGRIGMSR</sequence>
<dbReference type="AlphaFoldDB" id="A0A086SW16"/>
<dbReference type="HOGENOM" id="CLU_2305178_0_0_1"/>
<gene>
    <name evidence="2" type="ORF">ACRE_079950</name>
</gene>
<dbReference type="Proteomes" id="UP000029964">
    <property type="component" value="Unassembled WGS sequence"/>
</dbReference>
<dbReference type="EMBL" id="JPKY01000136">
    <property type="protein sequence ID" value="KFH41298.1"/>
    <property type="molecule type" value="Genomic_DNA"/>
</dbReference>
<proteinExistence type="predicted"/>
<name>A0A086SW16_HAPC1</name>
<accession>A0A086SW16</accession>
<evidence type="ECO:0000313" key="2">
    <source>
        <dbReference type="EMBL" id="KFH41298.1"/>
    </source>
</evidence>
<comment type="caution">
    <text evidence="2">The sequence shown here is derived from an EMBL/GenBank/DDBJ whole genome shotgun (WGS) entry which is preliminary data.</text>
</comment>
<feature type="region of interest" description="Disordered" evidence="1">
    <location>
        <begin position="1"/>
        <end position="27"/>
    </location>
</feature>
<protein>
    <submittedName>
        <fullName evidence="2">Uncharacterized protein</fullName>
    </submittedName>
</protein>
<feature type="compositionally biased region" description="Basic and acidic residues" evidence="1">
    <location>
        <begin position="11"/>
        <end position="20"/>
    </location>
</feature>
<reference evidence="3" key="1">
    <citation type="journal article" date="2014" name="Genome Announc.">
        <title>Genome sequence and annotation of Acremonium chrysogenum, producer of the beta-lactam antibiotic cephalosporin C.</title>
        <authorList>
            <person name="Terfehr D."/>
            <person name="Dahlmann T.A."/>
            <person name="Specht T."/>
            <person name="Zadra I."/>
            <person name="Kuernsteiner H."/>
            <person name="Kueck U."/>
        </authorList>
    </citation>
    <scope>NUCLEOTIDE SEQUENCE [LARGE SCALE GENOMIC DNA]</scope>
    <source>
        <strain evidence="3">ATCC 11550 / CBS 779.69 / DSM 880 / IAM 14645 / JCM 23072 / IMI 49137</strain>
    </source>
</reference>